<dbReference type="InterPro" id="IPR036497">
    <property type="entry name" value="GLTP_sf"/>
</dbReference>
<comment type="caution">
    <text evidence="3">The sequence shown here is derived from an EMBL/GenBank/DDBJ whole genome shotgun (WGS) entry which is preliminary data.</text>
</comment>
<dbReference type="Proteomes" id="UP001190700">
    <property type="component" value="Unassembled WGS sequence"/>
</dbReference>
<evidence type="ECO:0000313" key="4">
    <source>
        <dbReference type="Proteomes" id="UP001190700"/>
    </source>
</evidence>
<dbReference type="PANTHER" id="PTHR10219">
    <property type="entry name" value="GLYCOLIPID TRANSFER PROTEIN-RELATED"/>
    <property type="match status" value="1"/>
</dbReference>
<accession>A0AAE0EPA4</accession>
<dbReference type="Pfam" id="PF08718">
    <property type="entry name" value="GLTP"/>
    <property type="match status" value="1"/>
</dbReference>
<dbReference type="GO" id="GO:1902388">
    <property type="term" value="F:ceramide 1-phosphate transfer activity"/>
    <property type="evidence" value="ECO:0007669"/>
    <property type="project" value="TreeGrafter"/>
</dbReference>
<name>A0AAE0EPA4_9CHLO</name>
<evidence type="ECO:0000259" key="2">
    <source>
        <dbReference type="Pfam" id="PF08718"/>
    </source>
</evidence>
<dbReference type="GO" id="GO:0016020">
    <property type="term" value="C:membrane"/>
    <property type="evidence" value="ECO:0007669"/>
    <property type="project" value="TreeGrafter"/>
</dbReference>
<protein>
    <recommendedName>
        <fullName evidence="2">Glycolipid transfer protein domain-containing protein</fullName>
    </recommendedName>
</protein>
<sequence length="202" mass="21731">MSESVFAVAAVKAPSALTPEGEVLTAEFLETCRFVVTIIEKMGAGLYPAKMDVNGNIERLATASNVAGASKLLFDIVKNDVAAGTDKDPKSNTKGLLWLKRGLQFVLRLLQGLLSDRSCKLYDVVSTAYTDTLRQYHGFLASSAFSVALNVVGQRDGFEAACGGNPETLYEEMGKFVDTFSPVLTKIHDFLDANGLDDPTPV</sequence>
<proteinExistence type="predicted"/>
<dbReference type="InterPro" id="IPR014830">
    <property type="entry name" value="Glycolipid_transfer_prot_dom"/>
</dbReference>
<dbReference type="GO" id="GO:0005829">
    <property type="term" value="C:cytosol"/>
    <property type="evidence" value="ECO:0007669"/>
    <property type="project" value="TreeGrafter"/>
</dbReference>
<evidence type="ECO:0000313" key="3">
    <source>
        <dbReference type="EMBL" id="KAK3235299.1"/>
    </source>
</evidence>
<keyword evidence="4" id="KW-1185">Reference proteome</keyword>
<dbReference type="Gene3D" id="1.10.3520.10">
    <property type="entry name" value="Glycolipid transfer protein"/>
    <property type="match status" value="1"/>
</dbReference>
<dbReference type="AlphaFoldDB" id="A0AAE0EPA4"/>
<gene>
    <name evidence="3" type="ORF">CYMTET_54489</name>
</gene>
<organism evidence="3 4">
    <name type="scientific">Cymbomonas tetramitiformis</name>
    <dbReference type="NCBI Taxonomy" id="36881"/>
    <lineage>
        <taxon>Eukaryota</taxon>
        <taxon>Viridiplantae</taxon>
        <taxon>Chlorophyta</taxon>
        <taxon>Pyramimonadophyceae</taxon>
        <taxon>Pyramimonadales</taxon>
        <taxon>Pyramimonadaceae</taxon>
        <taxon>Cymbomonas</taxon>
    </lineage>
</organism>
<dbReference type="EMBL" id="LGRX02035323">
    <property type="protein sequence ID" value="KAK3235299.1"/>
    <property type="molecule type" value="Genomic_DNA"/>
</dbReference>
<dbReference type="SUPFAM" id="SSF110004">
    <property type="entry name" value="Glycolipid transfer protein, GLTP"/>
    <property type="match status" value="1"/>
</dbReference>
<reference evidence="3 4" key="1">
    <citation type="journal article" date="2015" name="Genome Biol. Evol.">
        <title>Comparative Genomics of a Bacterivorous Green Alga Reveals Evolutionary Causalities and Consequences of Phago-Mixotrophic Mode of Nutrition.</title>
        <authorList>
            <person name="Burns J.A."/>
            <person name="Paasch A."/>
            <person name="Narechania A."/>
            <person name="Kim E."/>
        </authorList>
    </citation>
    <scope>NUCLEOTIDE SEQUENCE [LARGE SCALE GENOMIC DNA]</scope>
    <source>
        <strain evidence="3 4">PLY_AMNH</strain>
    </source>
</reference>
<keyword evidence="1" id="KW-0813">Transport</keyword>
<dbReference type="PANTHER" id="PTHR10219:SF25">
    <property type="entry name" value="PLECKSTRIN HOMOLOGY DOMAIN-CONTAINING FAMILY A MEMBER 8"/>
    <property type="match status" value="1"/>
</dbReference>
<feature type="domain" description="Glycolipid transfer protein" evidence="2">
    <location>
        <begin position="23"/>
        <end position="159"/>
    </location>
</feature>
<evidence type="ECO:0000256" key="1">
    <source>
        <dbReference type="ARBA" id="ARBA00022448"/>
    </source>
</evidence>
<dbReference type="GO" id="GO:1902387">
    <property type="term" value="F:ceramide 1-phosphate binding"/>
    <property type="evidence" value="ECO:0007669"/>
    <property type="project" value="TreeGrafter"/>
</dbReference>